<dbReference type="InterPro" id="IPR014721">
    <property type="entry name" value="Ribsml_uS5_D2-typ_fold_subgr"/>
</dbReference>
<dbReference type="EC" id="3.4.21.-" evidence="2"/>
<accession>A0ABZ0V8D5</accession>
<evidence type="ECO:0000313" key="3">
    <source>
        <dbReference type="Proteomes" id="UP001324533"/>
    </source>
</evidence>
<gene>
    <name evidence="2" type="ORF">T9R20_13675</name>
</gene>
<dbReference type="GO" id="GO:0008233">
    <property type="term" value="F:peptidase activity"/>
    <property type="evidence" value="ECO:0007669"/>
    <property type="project" value="UniProtKB-KW"/>
</dbReference>
<dbReference type="PRINTS" id="PR00830">
    <property type="entry name" value="ENDOLAPTASE"/>
</dbReference>
<name>A0ABZ0V8D5_9MICO</name>
<sequence>MIDRSRPRLARGILATVVLTAVLAASGCTFISDAIVDSATGGGGGAGGFASSETELQVLYAAGDTGGVATQRISVAPSDDGELSIDISEDEVSGVGDMTQAASWNAVSVATLLTGAPLDVSYRFAFDGRIDGPSAGALTTVGILSLYYGDAIANDVTMTGTINPMGTVGTVGGIPEKVQGVIDAGEITTVLIPAGQRNVPDAAGNLVDVVSLGRSGGVEVVEVADVYDAYPLLTGEELPRPADDAAPAISDAAYTKFQSAGDAMLATYDRALAEFSALDPVVQQAAGTIPAEAAAYADRARQLQVQALQGGAFFEASQAAAVMQATASTFRTVQDLLTSGGNAIGARLDGAASAEGEFTAFLDQLSTYQPETLADAEALVTAYGNAFDSYTLLQYATASLQRIADTIAAAGYTSIEQLLTDVLTPLIYYDLARGNLAFAQAVFDIGRDNGGAPIAEDADLEAIASFFRRAADADWAAFESGVIQPIAESRGQSNDVFRTALAAVDTDVALSYTAQQSVASIEQYLGEGSNAPYAAMGYGYVNYARNAVLIEKYYNNGILDENLQVVGVSSETILTSALDLGRTQTARGAGILTAEGTPPVLIAGAYEQAGVAREGDVADKFQAIAQYSGAFVLSRILAYAGGFPGEGFAGS</sequence>
<dbReference type="Proteomes" id="UP001324533">
    <property type="component" value="Chromosome"/>
</dbReference>
<dbReference type="InterPro" id="IPR027065">
    <property type="entry name" value="Lon_Prtase"/>
</dbReference>
<keyword evidence="2" id="KW-0645">Protease</keyword>
<dbReference type="InterPro" id="IPR020568">
    <property type="entry name" value="Ribosomal_Su5_D2-typ_SF"/>
</dbReference>
<keyword evidence="3" id="KW-1185">Reference proteome</keyword>
<dbReference type="Pfam" id="PF05362">
    <property type="entry name" value="Lon_C"/>
    <property type="match status" value="1"/>
</dbReference>
<dbReference type="PANTHER" id="PTHR10046">
    <property type="entry name" value="ATP DEPENDENT LON PROTEASE FAMILY MEMBER"/>
    <property type="match status" value="1"/>
</dbReference>
<organism evidence="2 3">
    <name type="scientific">Microbacterium invictum</name>
    <dbReference type="NCBI Taxonomy" id="515415"/>
    <lineage>
        <taxon>Bacteria</taxon>
        <taxon>Bacillati</taxon>
        <taxon>Actinomycetota</taxon>
        <taxon>Actinomycetes</taxon>
        <taxon>Micrococcales</taxon>
        <taxon>Microbacteriaceae</taxon>
        <taxon>Microbacterium</taxon>
    </lineage>
</organism>
<protein>
    <submittedName>
        <fullName evidence="2">S16 family serine protease</fullName>
        <ecNumber evidence="2">3.4.21.-</ecNumber>
    </submittedName>
</protein>
<dbReference type="SUPFAM" id="SSF54211">
    <property type="entry name" value="Ribosomal protein S5 domain 2-like"/>
    <property type="match status" value="1"/>
</dbReference>
<dbReference type="PROSITE" id="PS51257">
    <property type="entry name" value="PROKAR_LIPOPROTEIN"/>
    <property type="match status" value="1"/>
</dbReference>
<keyword evidence="2" id="KW-0378">Hydrolase</keyword>
<proteinExistence type="predicted"/>
<dbReference type="EMBL" id="CP139779">
    <property type="protein sequence ID" value="WQB69734.1"/>
    <property type="molecule type" value="Genomic_DNA"/>
</dbReference>
<dbReference type="InterPro" id="IPR008269">
    <property type="entry name" value="Lon_proteolytic"/>
</dbReference>
<dbReference type="GO" id="GO:0006508">
    <property type="term" value="P:proteolysis"/>
    <property type="evidence" value="ECO:0007669"/>
    <property type="project" value="UniProtKB-KW"/>
</dbReference>
<dbReference type="RefSeq" id="WP_322409856.1">
    <property type="nucleotide sequence ID" value="NZ_CP139779.1"/>
</dbReference>
<evidence type="ECO:0000313" key="2">
    <source>
        <dbReference type="EMBL" id="WQB69734.1"/>
    </source>
</evidence>
<dbReference type="Gene3D" id="3.30.230.10">
    <property type="match status" value="1"/>
</dbReference>
<evidence type="ECO:0000259" key="1">
    <source>
        <dbReference type="Pfam" id="PF05362"/>
    </source>
</evidence>
<reference evidence="2 3" key="1">
    <citation type="submission" date="2023-06" db="EMBL/GenBank/DDBJ databases">
        <title>Rock-solubilizing bacteria, Microbacterium invictum, promotes re-establishment of vegetation in rocky wasteland by accelerating rock bio-weathering and reshaping soil bacterial community.</title>
        <authorList>
            <person name="Liu C."/>
        </authorList>
    </citation>
    <scope>NUCLEOTIDE SEQUENCE [LARGE SCALE GENOMIC DNA]</scope>
    <source>
        <strain evidence="2 3">X-18</strain>
    </source>
</reference>
<feature type="domain" description="Lon proteolytic" evidence="1">
    <location>
        <begin position="131"/>
        <end position="196"/>
    </location>
</feature>